<dbReference type="STRING" id="105231.A0A1Y1I6P7"/>
<dbReference type="AlphaFoldDB" id="A0A1Y1I6P7"/>
<dbReference type="OMA" id="IRAEVWT"/>
<dbReference type="Gene3D" id="2.40.50.140">
    <property type="entry name" value="Nucleic acid-binding proteins"/>
    <property type="match status" value="1"/>
</dbReference>
<dbReference type="GO" id="GO:0006281">
    <property type="term" value="P:DNA repair"/>
    <property type="evidence" value="ECO:0007669"/>
    <property type="project" value="InterPro"/>
</dbReference>
<dbReference type="InterPro" id="IPR012340">
    <property type="entry name" value="NA-bd_OB-fold"/>
</dbReference>
<name>A0A1Y1I6P7_KLENI</name>
<dbReference type="InterPro" id="IPR013970">
    <property type="entry name" value="Rfa2"/>
</dbReference>
<dbReference type="SUPFAM" id="SSF50249">
    <property type="entry name" value="Nucleic acid-binding proteins"/>
    <property type="match status" value="1"/>
</dbReference>
<evidence type="ECO:0000313" key="5">
    <source>
        <dbReference type="Proteomes" id="UP000054558"/>
    </source>
</evidence>
<dbReference type="GO" id="GO:0006310">
    <property type="term" value="P:DNA recombination"/>
    <property type="evidence" value="ECO:0007669"/>
    <property type="project" value="InterPro"/>
</dbReference>
<organism evidence="4 5">
    <name type="scientific">Klebsormidium nitens</name>
    <name type="common">Green alga</name>
    <name type="synonym">Ulothrix nitens</name>
    <dbReference type="NCBI Taxonomy" id="105231"/>
    <lineage>
        <taxon>Eukaryota</taxon>
        <taxon>Viridiplantae</taxon>
        <taxon>Streptophyta</taxon>
        <taxon>Klebsormidiophyceae</taxon>
        <taxon>Klebsormidiales</taxon>
        <taxon>Klebsormidiaceae</taxon>
        <taxon>Klebsormidium</taxon>
    </lineage>
</organism>
<protein>
    <submittedName>
        <fullName evidence="4">RPA3</fullName>
    </submittedName>
</protein>
<evidence type="ECO:0000256" key="2">
    <source>
        <dbReference type="ARBA" id="ARBA00009761"/>
    </source>
</evidence>
<dbReference type="PANTHER" id="PTHR47058:SF3">
    <property type="entry name" value="REPLICATION PROTEIN A 14 KDA SUBUNIT A-RELATED"/>
    <property type="match status" value="1"/>
</dbReference>
<evidence type="ECO:0000256" key="1">
    <source>
        <dbReference type="ARBA" id="ARBA00004123"/>
    </source>
</evidence>
<accession>A0A1Y1I6P7</accession>
<dbReference type="GO" id="GO:0003677">
    <property type="term" value="F:DNA binding"/>
    <property type="evidence" value="ECO:0007669"/>
    <property type="project" value="InterPro"/>
</dbReference>
<evidence type="ECO:0000256" key="3">
    <source>
        <dbReference type="ARBA" id="ARBA00023242"/>
    </source>
</evidence>
<dbReference type="PANTHER" id="PTHR47058">
    <property type="entry name" value="REPLICATION PROTEIN A 14 KDA SUBUNIT A-RELATED"/>
    <property type="match status" value="1"/>
</dbReference>
<comment type="subcellular location">
    <subcellularLocation>
        <location evidence="1">Nucleus</location>
    </subcellularLocation>
</comment>
<comment type="similarity">
    <text evidence="2">Belongs to the replication factor A protein 3 family.</text>
</comment>
<dbReference type="GO" id="GO:0031981">
    <property type="term" value="C:nuclear lumen"/>
    <property type="evidence" value="ECO:0007669"/>
    <property type="project" value="UniProtKB-ARBA"/>
</dbReference>
<dbReference type="Proteomes" id="UP000054558">
    <property type="component" value="Unassembled WGS sequence"/>
</dbReference>
<dbReference type="Pfam" id="PF08661">
    <property type="entry name" value="Rep_fac-A_3"/>
    <property type="match status" value="1"/>
</dbReference>
<evidence type="ECO:0000313" key="4">
    <source>
        <dbReference type="EMBL" id="GAQ83778.1"/>
    </source>
</evidence>
<keyword evidence="5" id="KW-1185">Reference proteome</keyword>
<dbReference type="CDD" id="cd04479">
    <property type="entry name" value="RPA3"/>
    <property type="match status" value="1"/>
</dbReference>
<dbReference type="EMBL" id="DF237110">
    <property type="protein sequence ID" value="GAQ83778.1"/>
    <property type="molecule type" value="Genomic_DNA"/>
</dbReference>
<gene>
    <name evidence="4" type="ORF">KFL_001610190</name>
</gene>
<dbReference type="GO" id="GO:0006260">
    <property type="term" value="P:DNA replication"/>
    <property type="evidence" value="ECO:0007669"/>
    <property type="project" value="InterPro"/>
</dbReference>
<proteinExistence type="inferred from homology"/>
<reference evidence="4 5" key="1">
    <citation type="journal article" date="2014" name="Nat. Commun.">
        <title>Klebsormidium flaccidum genome reveals primary factors for plant terrestrial adaptation.</title>
        <authorList>
            <person name="Hori K."/>
            <person name="Maruyama F."/>
            <person name="Fujisawa T."/>
            <person name="Togashi T."/>
            <person name="Yamamoto N."/>
            <person name="Seo M."/>
            <person name="Sato S."/>
            <person name="Yamada T."/>
            <person name="Mori H."/>
            <person name="Tajima N."/>
            <person name="Moriyama T."/>
            <person name="Ikeuchi M."/>
            <person name="Watanabe M."/>
            <person name="Wada H."/>
            <person name="Kobayashi K."/>
            <person name="Saito M."/>
            <person name="Masuda T."/>
            <person name="Sasaki-Sekimoto Y."/>
            <person name="Mashiguchi K."/>
            <person name="Awai K."/>
            <person name="Shimojima M."/>
            <person name="Masuda S."/>
            <person name="Iwai M."/>
            <person name="Nobusawa T."/>
            <person name="Narise T."/>
            <person name="Kondo S."/>
            <person name="Saito H."/>
            <person name="Sato R."/>
            <person name="Murakawa M."/>
            <person name="Ihara Y."/>
            <person name="Oshima-Yamada Y."/>
            <person name="Ohtaka K."/>
            <person name="Satoh M."/>
            <person name="Sonobe K."/>
            <person name="Ishii M."/>
            <person name="Ohtani R."/>
            <person name="Kanamori-Sato M."/>
            <person name="Honoki R."/>
            <person name="Miyazaki D."/>
            <person name="Mochizuki H."/>
            <person name="Umetsu J."/>
            <person name="Higashi K."/>
            <person name="Shibata D."/>
            <person name="Kamiya Y."/>
            <person name="Sato N."/>
            <person name="Nakamura Y."/>
            <person name="Tabata S."/>
            <person name="Ida S."/>
            <person name="Kurokawa K."/>
            <person name="Ohta H."/>
        </authorList>
    </citation>
    <scope>NUCLEOTIDE SEQUENCE [LARGE SCALE GENOMIC DNA]</scope>
    <source>
        <strain evidence="4 5">NIES-2285</strain>
    </source>
</reference>
<dbReference type="OrthoDB" id="188186at2759"/>
<keyword evidence="3" id="KW-0539">Nucleus</keyword>
<sequence length="107" mass="11844">MDTTEPTPLVNSALLRRYQGRRVRSVLKIVGRTNDGIQCLAADNGTVLVRPSPGAQYASPFVEVIGVVENETTIREDSYTNFGENFDMGTYNQLVNLSNGEHSHLFI</sequence>